<protein>
    <submittedName>
        <fullName evidence="2">Uncharacterized protein</fullName>
    </submittedName>
</protein>
<dbReference type="InParanoid" id="A0A084QSJ1"/>
<organism evidence="2 3">
    <name type="scientific">Stachybotrys chlorohalonatus (strain IBT 40285)</name>
    <dbReference type="NCBI Taxonomy" id="1283841"/>
    <lineage>
        <taxon>Eukaryota</taxon>
        <taxon>Fungi</taxon>
        <taxon>Dikarya</taxon>
        <taxon>Ascomycota</taxon>
        <taxon>Pezizomycotina</taxon>
        <taxon>Sordariomycetes</taxon>
        <taxon>Hypocreomycetidae</taxon>
        <taxon>Hypocreales</taxon>
        <taxon>Stachybotryaceae</taxon>
        <taxon>Stachybotrys</taxon>
    </lineage>
</organism>
<feature type="region of interest" description="Disordered" evidence="1">
    <location>
        <begin position="1"/>
        <end position="40"/>
    </location>
</feature>
<evidence type="ECO:0000313" key="3">
    <source>
        <dbReference type="Proteomes" id="UP000028524"/>
    </source>
</evidence>
<proteinExistence type="predicted"/>
<evidence type="ECO:0000313" key="2">
    <source>
        <dbReference type="EMBL" id="KFA66926.1"/>
    </source>
</evidence>
<evidence type="ECO:0000256" key="1">
    <source>
        <dbReference type="SAM" id="MobiDB-lite"/>
    </source>
</evidence>
<sequence length="157" mass="16910">MGEDNEQFVLNGNSDDFRPEPNLDDEVSHHTPTDNEEKTRAETTVLQAAPVGGPQPRPTAFGCQQWQLSKMLAELLLAIQNASADKGEEMLTGVAPNPSARIRNCTPEPEQTSPVPAPRKHIAFLGQAPGQTLHASLEASQPTSALLPGMRQAPKVQ</sequence>
<dbReference type="HOGENOM" id="CLU_1679102_0_0_1"/>
<feature type="region of interest" description="Disordered" evidence="1">
    <location>
        <begin position="136"/>
        <end position="157"/>
    </location>
</feature>
<feature type="compositionally biased region" description="Basic and acidic residues" evidence="1">
    <location>
        <begin position="15"/>
        <end position="40"/>
    </location>
</feature>
<dbReference type="AlphaFoldDB" id="A0A084QSJ1"/>
<dbReference type="Proteomes" id="UP000028524">
    <property type="component" value="Unassembled WGS sequence"/>
</dbReference>
<feature type="region of interest" description="Disordered" evidence="1">
    <location>
        <begin position="89"/>
        <end position="117"/>
    </location>
</feature>
<gene>
    <name evidence="2" type="ORF">S40285_09975</name>
</gene>
<dbReference type="EMBL" id="KL660323">
    <property type="protein sequence ID" value="KFA66926.1"/>
    <property type="molecule type" value="Genomic_DNA"/>
</dbReference>
<accession>A0A084QSJ1</accession>
<name>A0A084QSJ1_STAC4</name>
<keyword evidence="3" id="KW-1185">Reference proteome</keyword>
<reference evidence="2 3" key="1">
    <citation type="journal article" date="2014" name="BMC Genomics">
        <title>Comparative genome sequencing reveals chemotype-specific gene clusters in the toxigenic black mold Stachybotrys.</title>
        <authorList>
            <person name="Semeiks J."/>
            <person name="Borek D."/>
            <person name="Otwinowski Z."/>
            <person name="Grishin N.V."/>
        </authorList>
    </citation>
    <scope>NUCLEOTIDE SEQUENCE [LARGE SCALE GENOMIC DNA]</scope>
    <source>
        <strain evidence="2 3">IBT 40285</strain>
    </source>
</reference>